<feature type="chain" id="PRO_5033183739" description="Chaperone SurA" evidence="7">
    <location>
        <begin position="40"/>
        <end position="449"/>
    </location>
</feature>
<sequence length="449" mass="49504" precursor="true">MTPFRPASIVSIFRLPSLRALRRAGAGAAGVLLAGLAAAQTAPAPQLSDYIVAVVGRELVTNAEIQRRVVALEREAQRAGQALPPAAELRSQVLEQMIQERAQLAHARESGVRVSDEELDRALANIAASNRLSPQQLRERLQQEGTDPLRFRSQLRDQMLVERVREREVQGRIRVSDAEIDRYLEQRQAESVPEYHIAQILVPVPEGASESEIAQRRAVAERALARAKAGEPFATLVDEYSGGSKANGGSLGGLRTADRLPDLFVEAVKPLRSGALVPAVLRSGAGFHVLKLVERSEGGLSVQQSHARHILLRTSPQLGRDKAVARLRELKGQIESGRLPFAQAAREVSEDSSAPQGGDLGWASPGQFVPEFEQVMDRLPIGAVSDPVVSRFGVHLIEVVERRRVPVDRRQLREAARNAAREQKYEPAYEEWARDIRARAYVEMREPPR</sequence>
<comment type="domain">
    <text evidence="7">The PPIase activity resides only in the second parvulin domain. The N-terminal region and the C-terminal tail are necessary and sufficient for the chaperone activity of SurA. The PPIase activity is dispensable for SurA to function as a chaperone. The N-terminal region and the C-terminal tail are also required for porin recognition.</text>
</comment>
<protein>
    <recommendedName>
        <fullName evidence="7">Chaperone SurA</fullName>
    </recommendedName>
    <alternativeName>
        <fullName evidence="7">Peptidyl-prolyl cis-trans isomerase SurA</fullName>
        <shortName evidence="7">PPIase SurA</shortName>
        <ecNumber evidence="7">5.2.1.8</ecNumber>
    </alternativeName>
    <alternativeName>
        <fullName evidence="7">Rotamase SurA</fullName>
    </alternativeName>
</protein>
<dbReference type="Pfam" id="PF09312">
    <property type="entry name" value="SurA_N"/>
    <property type="match status" value="1"/>
</dbReference>
<dbReference type="RefSeq" id="WP_182663226.1">
    <property type="nucleotide sequence ID" value="NZ_JACIVI010000002.1"/>
</dbReference>
<dbReference type="InterPro" id="IPR046357">
    <property type="entry name" value="PPIase_dom_sf"/>
</dbReference>
<comment type="caution">
    <text evidence="9">The sequence shown here is derived from an EMBL/GenBank/DDBJ whole genome shotgun (WGS) entry which is preliminary data.</text>
</comment>
<evidence type="ECO:0000256" key="5">
    <source>
        <dbReference type="ARBA" id="ARBA00023186"/>
    </source>
</evidence>
<feature type="domain" description="PpiC" evidence="8">
    <location>
        <begin position="302"/>
        <end position="401"/>
    </location>
</feature>
<dbReference type="Proteomes" id="UP000586093">
    <property type="component" value="Unassembled WGS sequence"/>
</dbReference>
<reference evidence="9 10" key="1">
    <citation type="submission" date="2020-08" db="EMBL/GenBank/DDBJ databases">
        <title>Aquariorum lacteus gen. nov., sp. nov., a new member of the family Comamonadaceae, isolated from freshwater aquarium.</title>
        <authorList>
            <person name="Chun S.-J."/>
        </authorList>
    </citation>
    <scope>NUCLEOTIDE SEQUENCE [LARGE SCALE GENOMIC DNA]</scope>
    <source>
        <strain evidence="9 10">SJAQ100</strain>
    </source>
</reference>
<keyword evidence="2 7" id="KW-0677">Repeat</keyword>
<dbReference type="HAMAP" id="MF_01183">
    <property type="entry name" value="Chaperone_SurA"/>
    <property type="match status" value="1"/>
</dbReference>
<comment type="function">
    <text evidence="7">Chaperone involved in the correct folding and assembly of outer membrane proteins. Recognizes specific patterns of aromatic residues and the orientation of their side chains, which are found more frequently in integral outer membrane proteins. May act in both early periplasmic and late outer membrane-associated steps of protein maturation.</text>
</comment>
<organism evidence="9 10">
    <name type="scientific">Aquariibacter albus</name>
    <dbReference type="NCBI Taxonomy" id="2759899"/>
    <lineage>
        <taxon>Bacteria</taxon>
        <taxon>Pseudomonadati</taxon>
        <taxon>Pseudomonadota</taxon>
        <taxon>Betaproteobacteria</taxon>
        <taxon>Burkholderiales</taxon>
        <taxon>Sphaerotilaceae</taxon>
        <taxon>Aquariibacter</taxon>
    </lineage>
</organism>
<dbReference type="GO" id="GO:0030288">
    <property type="term" value="C:outer membrane-bounded periplasmic space"/>
    <property type="evidence" value="ECO:0007669"/>
    <property type="project" value="InterPro"/>
</dbReference>
<dbReference type="InterPro" id="IPR023058">
    <property type="entry name" value="PPIase_PpiC_CS"/>
</dbReference>
<keyword evidence="3 7" id="KW-0574">Periplasm</keyword>
<evidence type="ECO:0000256" key="1">
    <source>
        <dbReference type="ARBA" id="ARBA00022729"/>
    </source>
</evidence>
<dbReference type="GO" id="GO:0042277">
    <property type="term" value="F:peptide binding"/>
    <property type="evidence" value="ECO:0007669"/>
    <property type="project" value="InterPro"/>
</dbReference>
<evidence type="ECO:0000313" key="9">
    <source>
        <dbReference type="EMBL" id="MBB1161870.1"/>
    </source>
</evidence>
<keyword evidence="1 7" id="KW-0732">Signal</keyword>
<dbReference type="InterPro" id="IPR015391">
    <property type="entry name" value="SurA_N"/>
</dbReference>
<dbReference type="GO" id="GO:0003755">
    <property type="term" value="F:peptidyl-prolyl cis-trans isomerase activity"/>
    <property type="evidence" value="ECO:0007669"/>
    <property type="project" value="UniProtKB-UniRule"/>
</dbReference>
<dbReference type="GO" id="GO:0051082">
    <property type="term" value="F:unfolded protein binding"/>
    <property type="evidence" value="ECO:0007669"/>
    <property type="project" value="UniProtKB-UniRule"/>
</dbReference>
<dbReference type="SUPFAM" id="SSF54534">
    <property type="entry name" value="FKBP-like"/>
    <property type="match status" value="2"/>
</dbReference>
<keyword evidence="10" id="KW-1185">Reference proteome</keyword>
<dbReference type="GO" id="GO:0006457">
    <property type="term" value="P:protein folding"/>
    <property type="evidence" value="ECO:0007669"/>
    <property type="project" value="UniProtKB-UniRule"/>
</dbReference>
<dbReference type="Gene3D" id="1.10.4030.10">
    <property type="entry name" value="Porin chaperone SurA, peptide-binding domain"/>
    <property type="match status" value="1"/>
</dbReference>
<keyword evidence="6 7" id="KW-0413">Isomerase</keyword>
<evidence type="ECO:0000256" key="6">
    <source>
        <dbReference type="ARBA" id="ARBA00023235"/>
    </source>
</evidence>
<feature type="domain" description="PpiC" evidence="8">
    <location>
        <begin position="192"/>
        <end position="294"/>
    </location>
</feature>
<dbReference type="InterPro" id="IPR000297">
    <property type="entry name" value="PPIase_PpiC"/>
</dbReference>
<comment type="catalytic activity">
    <reaction evidence="7">
        <text>[protein]-peptidylproline (omega=180) = [protein]-peptidylproline (omega=0)</text>
        <dbReference type="Rhea" id="RHEA:16237"/>
        <dbReference type="Rhea" id="RHEA-COMP:10747"/>
        <dbReference type="Rhea" id="RHEA-COMP:10748"/>
        <dbReference type="ChEBI" id="CHEBI:83833"/>
        <dbReference type="ChEBI" id="CHEBI:83834"/>
        <dbReference type="EC" id="5.2.1.8"/>
    </reaction>
</comment>
<proteinExistence type="inferred from homology"/>
<dbReference type="Pfam" id="PF00639">
    <property type="entry name" value="Rotamase"/>
    <property type="match status" value="2"/>
</dbReference>
<evidence type="ECO:0000256" key="2">
    <source>
        <dbReference type="ARBA" id="ARBA00022737"/>
    </source>
</evidence>
<evidence type="ECO:0000256" key="4">
    <source>
        <dbReference type="ARBA" id="ARBA00023110"/>
    </source>
</evidence>
<dbReference type="PANTHER" id="PTHR47637:SF1">
    <property type="entry name" value="CHAPERONE SURA"/>
    <property type="match status" value="1"/>
</dbReference>
<evidence type="ECO:0000256" key="3">
    <source>
        <dbReference type="ARBA" id="ARBA00022764"/>
    </source>
</evidence>
<dbReference type="PROSITE" id="PS01096">
    <property type="entry name" value="PPIC_PPIASE_1"/>
    <property type="match status" value="1"/>
</dbReference>
<name>A0A839HQY9_9BURK</name>
<feature type="signal peptide" evidence="7">
    <location>
        <begin position="1"/>
        <end position="39"/>
    </location>
</feature>
<comment type="subcellular location">
    <subcellularLocation>
        <location evidence="7">Periplasm</location>
    </subcellularLocation>
    <text evidence="7">Is capable of associating with the outer membrane.</text>
</comment>
<accession>A0A839HQY9</accession>
<evidence type="ECO:0000259" key="8">
    <source>
        <dbReference type="PROSITE" id="PS50198"/>
    </source>
</evidence>
<dbReference type="PROSITE" id="PS50198">
    <property type="entry name" value="PPIC_PPIASE_2"/>
    <property type="match status" value="2"/>
</dbReference>
<dbReference type="InterPro" id="IPR027304">
    <property type="entry name" value="Trigger_fact/SurA_dom_sf"/>
</dbReference>
<dbReference type="EMBL" id="JACIVI010000002">
    <property type="protein sequence ID" value="MBB1161870.1"/>
    <property type="molecule type" value="Genomic_DNA"/>
</dbReference>
<dbReference type="AlphaFoldDB" id="A0A839HQY9"/>
<dbReference type="Gene3D" id="3.10.50.40">
    <property type="match status" value="2"/>
</dbReference>
<keyword evidence="4 7" id="KW-0697">Rotamase</keyword>
<gene>
    <name evidence="7" type="primary">surA</name>
    <name evidence="9" type="ORF">H4F90_07750</name>
</gene>
<evidence type="ECO:0000313" key="10">
    <source>
        <dbReference type="Proteomes" id="UP000586093"/>
    </source>
</evidence>
<keyword evidence="5 7" id="KW-0143">Chaperone</keyword>
<evidence type="ECO:0000256" key="7">
    <source>
        <dbReference type="HAMAP-Rule" id="MF_01183"/>
    </source>
</evidence>
<dbReference type="GO" id="GO:0050821">
    <property type="term" value="P:protein stabilization"/>
    <property type="evidence" value="ECO:0007669"/>
    <property type="project" value="InterPro"/>
</dbReference>
<dbReference type="PANTHER" id="PTHR47637">
    <property type="entry name" value="CHAPERONE SURA"/>
    <property type="match status" value="1"/>
</dbReference>
<dbReference type="InterPro" id="IPR050280">
    <property type="entry name" value="OMP_Chaperone_SurA"/>
</dbReference>
<dbReference type="InterPro" id="IPR023034">
    <property type="entry name" value="PPIase_SurA"/>
</dbReference>
<dbReference type="GO" id="GO:0043165">
    <property type="term" value="P:Gram-negative-bacterium-type cell outer membrane assembly"/>
    <property type="evidence" value="ECO:0007669"/>
    <property type="project" value="InterPro"/>
</dbReference>
<dbReference type="SUPFAM" id="SSF109998">
    <property type="entry name" value="Triger factor/SurA peptide-binding domain-like"/>
    <property type="match status" value="1"/>
</dbReference>
<dbReference type="EC" id="5.2.1.8" evidence="7"/>